<reference evidence="1 2" key="1">
    <citation type="journal article" date="2021" name="Front. Genet.">
        <title>Chromosome-Level Genome Assembly Reveals Significant Gene Expansion in the Toll and IMD Signaling Pathways of Dendrolimus kikuchii.</title>
        <authorList>
            <person name="Zhou J."/>
            <person name="Wu P."/>
            <person name="Xiong Z."/>
            <person name="Liu N."/>
            <person name="Zhao N."/>
            <person name="Ji M."/>
            <person name="Qiu Y."/>
            <person name="Yang B."/>
        </authorList>
    </citation>
    <scope>NUCLEOTIDE SEQUENCE [LARGE SCALE GENOMIC DNA]</scope>
    <source>
        <strain evidence="1">Ann1</strain>
    </source>
</reference>
<keyword evidence="2" id="KW-1185">Reference proteome</keyword>
<comment type="caution">
    <text evidence="1">The sequence shown here is derived from an EMBL/GenBank/DDBJ whole genome shotgun (WGS) entry which is preliminary data.</text>
</comment>
<protein>
    <submittedName>
        <fullName evidence="1">Uncharacterized protein</fullName>
    </submittedName>
</protein>
<proteinExistence type="predicted"/>
<dbReference type="EMBL" id="CM034388">
    <property type="protein sequence ID" value="KAJ0183512.1"/>
    <property type="molecule type" value="Genomic_DNA"/>
</dbReference>
<accession>A0ACC1DHZ2</accession>
<dbReference type="Proteomes" id="UP000824533">
    <property type="component" value="Linkage Group LG02"/>
</dbReference>
<name>A0ACC1DHZ2_9NEOP</name>
<evidence type="ECO:0000313" key="2">
    <source>
        <dbReference type="Proteomes" id="UP000824533"/>
    </source>
</evidence>
<sequence>MVKVRISDGLLQGELIENEYGGSYYSFKGIPYAAPPLGDLRFKAPQPPKPWEGVRSATEFGPVCYQIYPLVSDIPFGSEDCLYLNIYTPDLKPPKPLPVMVWIHGGAFMWGSGNDDFYGPDFLVRQGVIIVTINYRLEALGFLSLDTEDIPGNAGMKDQVAALKWVKNNINNFGGDQDNITIFGESAGGASVSYHLISPMTKGLFKKAIIQSGAVSCTWAQAFEPREKALKLAKQLGCDSENDKELYEFFKCQPLENLINLKLPITSNTKCFELHFTVVDEKQFGDSERFFYGDVIEALRNNVHEGVDVIIGYTKDEGLMALFGPDNNLENFSNSANSLLEFFTPSLMKIHSPIKQQLRAGRKIKEFYFKKDKVTPNNSMTLINFLNWDMFDYGITLQREILAKSNRKVYVYKFCSKTERNVIPGLLGISQLVGDKDFVCHADDIFYLFDSKLVKSMLPKLEATSETFKIIERVTKLWTNFAKYGNPTPDNSLGAIWSPHTSVNEDYLTIGNELVAGNHLDQEEYALWSSVFEEFLPQWTA</sequence>
<organism evidence="1 2">
    <name type="scientific">Dendrolimus kikuchii</name>
    <dbReference type="NCBI Taxonomy" id="765133"/>
    <lineage>
        <taxon>Eukaryota</taxon>
        <taxon>Metazoa</taxon>
        <taxon>Ecdysozoa</taxon>
        <taxon>Arthropoda</taxon>
        <taxon>Hexapoda</taxon>
        <taxon>Insecta</taxon>
        <taxon>Pterygota</taxon>
        <taxon>Neoptera</taxon>
        <taxon>Endopterygota</taxon>
        <taxon>Lepidoptera</taxon>
        <taxon>Glossata</taxon>
        <taxon>Ditrysia</taxon>
        <taxon>Bombycoidea</taxon>
        <taxon>Lasiocampidae</taxon>
        <taxon>Dendrolimus</taxon>
    </lineage>
</organism>
<gene>
    <name evidence="1" type="ORF">K1T71_001488</name>
</gene>
<evidence type="ECO:0000313" key="1">
    <source>
        <dbReference type="EMBL" id="KAJ0183512.1"/>
    </source>
</evidence>